<dbReference type="Proteomes" id="UP001189429">
    <property type="component" value="Unassembled WGS sequence"/>
</dbReference>
<gene>
    <name evidence="2" type="ORF">PCOR1329_LOCUS13918</name>
</gene>
<dbReference type="EMBL" id="CAUYUJ010004128">
    <property type="protein sequence ID" value="CAK0808279.1"/>
    <property type="molecule type" value="Genomic_DNA"/>
</dbReference>
<keyword evidence="3" id="KW-1185">Reference proteome</keyword>
<feature type="region of interest" description="Disordered" evidence="1">
    <location>
        <begin position="1"/>
        <end position="56"/>
    </location>
</feature>
<comment type="caution">
    <text evidence="2">The sequence shown here is derived from an EMBL/GenBank/DDBJ whole genome shotgun (WGS) entry which is preliminary data.</text>
</comment>
<feature type="compositionally biased region" description="Polar residues" evidence="1">
    <location>
        <begin position="118"/>
        <end position="131"/>
    </location>
</feature>
<evidence type="ECO:0000256" key="1">
    <source>
        <dbReference type="SAM" id="MobiDB-lite"/>
    </source>
</evidence>
<evidence type="ECO:0000313" key="3">
    <source>
        <dbReference type="Proteomes" id="UP001189429"/>
    </source>
</evidence>
<proteinExistence type="predicted"/>
<sequence>MSARGSTSSRRQGRGEMGGTDERGARAICRAGGAPPGAGGARARGTADFLRPGRAGRKGSVYCWAGKGVRGAPRGTASGLAKGIPPLGVANAAVLLPLQTSGSPRNSSRKPPAKSARTLPSTYQKVSPHQL</sequence>
<protein>
    <submittedName>
        <fullName evidence="2">Uncharacterized protein</fullName>
    </submittedName>
</protein>
<name>A0ABN9QQ07_9DINO</name>
<organism evidence="2 3">
    <name type="scientific">Prorocentrum cordatum</name>
    <dbReference type="NCBI Taxonomy" id="2364126"/>
    <lineage>
        <taxon>Eukaryota</taxon>
        <taxon>Sar</taxon>
        <taxon>Alveolata</taxon>
        <taxon>Dinophyceae</taxon>
        <taxon>Prorocentrales</taxon>
        <taxon>Prorocentraceae</taxon>
        <taxon>Prorocentrum</taxon>
    </lineage>
</organism>
<accession>A0ABN9QQ07</accession>
<reference evidence="2" key="1">
    <citation type="submission" date="2023-10" db="EMBL/GenBank/DDBJ databases">
        <authorList>
            <person name="Chen Y."/>
            <person name="Shah S."/>
            <person name="Dougan E. K."/>
            <person name="Thang M."/>
            <person name="Chan C."/>
        </authorList>
    </citation>
    <scope>NUCLEOTIDE SEQUENCE [LARGE SCALE GENOMIC DNA]</scope>
</reference>
<feature type="compositionally biased region" description="Low complexity" evidence="1">
    <location>
        <begin position="1"/>
        <end position="10"/>
    </location>
</feature>
<evidence type="ECO:0000313" key="2">
    <source>
        <dbReference type="EMBL" id="CAK0808279.1"/>
    </source>
</evidence>
<feature type="region of interest" description="Disordered" evidence="1">
    <location>
        <begin position="98"/>
        <end position="131"/>
    </location>
</feature>